<organism evidence="1 2">
    <name type="scientific">Inconstantimicrobium mannanitabidum</name>
    <dbReference type="NCBI Taxonomy" id="1604901"/>
    <lineage>
        <taxon>Bacteria</taxon>
        <taxon>Bacillati</taxon>
        <taxon>Bacillota</taxon>
        <taxon>Clostridia</taxon>
        <taxon>Eubacteriales</taxon>
        <taxon>Clostridiaceae</taxon>
        <taxon>Inconstantimicrobium</taxon>
    </lineage>
</organism>
<protein>
    <submittedName>
        <fullName evidence="1">Chemotaxis protein CheW</fullName>
    </submittedName>
</protein>
<dbReference type="Proteomes" id="UP001058074">
    <property type="component" value="Unassembled WGS sequence"/>
</dbReference>
<proteinExistence type="predicted"/>
<accession>A0ACB5R9A7</accession>
<evidence type="ECO:0000313" key="1">
    <source>
        <dbReference type="EMBL" id="GKX65454.1"/>
    </source>
</evidence>
<comment type="caution">
    <text evidence="1">The sequence shown here is derived from an EMBL/GenBank/DDBJ whole genome shotgun (WGS) entry which is preliminary data.</text>
</comment>
<keyword evidence="2" id="KW-1185">Reference proteome</keyword>
<name>A0ACB5R9A7_9CLOT</name>
<evidence type="ECO:0000313" key="2">
    <source>
        <dbReference type="Proteomes" id="UP001058074"/>
    </source>
</evidence>
<gene>
    <name evidence="1" type="ORF">rsdtw13_07120</name>
</gene>
<dbReference type="EMBL" id="BROD01000001">
    <property type="protein sequence ID" value="GKX65454.1"/>
    <property type="molecule type" value="Genomic_DNA"/>
</dbReference>
<reference evidence="1" key="1">
    <citation type="journal article" date="2025" name="Int. J. Syst. Evol. Microbiol.">
        <title>Inconstantimicrobium mannanitabidum sp. nov., a novel member of the family Clostridiaceae isolated from anoxic soil under the treatment of reductive soil disinfestation.</title>
        <authorList>
            <person name="Ueki A."/>
            <person name="Tonouchi A."/>
            <person name="Honma S."/>
            <person name="Kaku N."/>
            <person name="Ueki K."/>
        </authorList>
    </citation>
    <scope>NUCLEOTIDE SEQUENCE</scope>
    <source>
        <strain evidence="1">TW13</strain>
    </source>
</reference>
<sequence length="137" mass="15330">MMQVVVFNLGNEQFAVETSKIQTITDVMKVTRVPKAPAHIRGLINLRGSILSLLDINLLLGLDNSESNKTEAENIIILKVNDEQIGISVDQVHEVLDVEEKSIQKFNDDKNQAYIKGILNFSDRVVTVIDIDKLLTN</sequence>